<evidence type="ECO:0000256" key="1">
    <source>
        <dbReference type="SAM" id="Phobius"/>
    </source>
</evidence>
<dbReference type="Proteomes" id="UP000214720">
    <property type="component" value="Unassembled WGS sequence"/>
</dbReference>
<name>A0A226X5M3_CABSO</name>
<keyword evidence="1" id="KW-0812">Transmembrane</keyword>
<comment type="caution">
    <text evidence="2">The sequence shown here is derived from an EMBL/GenBank/DDBJ whole genome shotgun (WGS) entry which is preliminary data.</text>
</comment>
<dbReference type="EMBL" id="MTHB01000063">
    <property type="protein sequence ID" value="OXC78439.1"/>
    <property type="molecule type" value="Genomic_DNA"/>
</dbReference>
<proteinExistence type="predicted"/>
<reference evidence="3" key="1">
    <citation type="submission" date="2017-01" db="EMBL/GenBank/DDBJ databases">
        <title>Genome Analysis of Deinococcus marmoris KOPRI26562.</title>
        <authorList>
            <person name="Kim J.H."/>
            <person name="Oh H.-M."/>
        </authorList>
    </citation>
    <scope>NUCLEOTIDE SEQUENCE [LARGE SCALE GENOMIC DNA]</scope>
    <source>
        <strain evidence="3">PAMC 26633</strain>
    </source>
</reference>
<accession>A0A226X5M3</accession>
<dbReference type="AlphaFoldDB" id="A0A226X5M3"/>
<keyword evidence="1" id="KW-1133">Transmembrane helix</keyword>
<gene>
    <name evidence="2" type="ORF">BSU04_11875</name>
</gene>
<sequence length="64" mass="7021">MSDLYKTGCARVRERVRRLASIGGGVMPGQAFAGSRLGVQFVDCTALLVLAVIRYYFRCCLFAS</sequence>
<keyword evidence="1" id="KW-0472">Membrane</keyword>
<protein>
    <submittedName>
        <fullName evidence="2">Uncharacterized protein</fullName>
    </submittedName>
</protein>
<feature type="transmembrane region" description="Helical" evidence="1">
    <location>
        <begin position="37"/>
        <end position="57"/>
    </location>
</feature>
<evidence type="ECO:0000313" key="3">
    <source>
        <dbReference type="Proteomes" id="UP000214720"/>
    </source>
</evidence>
<dbReference type="OrthoDB" id="9856666at2"/>
<organism evidence="2 3">
    <name type="scientific">Caballeronia sordidicola</name>
    <name type="common">Burkholderia sordidicola</name>
    <dbReference type="NCBI Taxonomy" id="196367"/>
    <lineage>
        <taxon>Bacteria</taxon>
        <taxon>Pseudomonadati</taxon>
        <taxon>Pseudomonadota</taxon>
        <taxon>Betaproteobacteria</taxon>
        <taxon>Burkholderiales</taxon>
        <taxon>Burkholderiaceae</taxon>
        <taxon>Caballeronia</taxon>
    </lineage>
</organism>
<evidence type="ECO:0000313" key="2">
    <source>
        <dbReference type="EMBL" id="OXC78439.1"/>
    </source>
</evidence>
<dbReference type="RefSeq" id="WP_144021196.1">
    <property type="nucleotide sequence ID" value="NZ_MTHB01000063.1"/>
</dbReference>